<dbReference type="Proteomes" id="UP000005778">
    <property type="component" value="Chromosome"/>
</dbReference>
<gene>
    <name evidence="3" type="ORF">DespoDRAFT_01635</name>
</gene>
<dbReference type="Gene3D" id="1.10.1220.10">
    <property type="entry name" value="Met repressor-like"/>
    <property type="match status" value="1"/>
</dbReference>
<dbReference type="InterPro" id="IPR013321">
    <property type="entry name" value="Arc_rbn_hlx_hlx"/>
</dbReference>
<organism evidence="3 4">
    <name type="scientific">Desulfobacter postgatei 2ac9</name>
    <dbReference type="NCBI Taxonomy" id="879212"/>
    <lineage>
        <taxon>Bacteria</taxon>
        <taxon>Pseudomonadati</taxon>
        <taxon>Thermodesulfobacteriota</taxon>
        <taxon>Desulfobacteria</taxon>
        <taxon>Desulfobacterales</taxon>
        <taxon>Desulfobacteraceae</taxon>
        <taxon>Desulfobacter</taxon>
    </lineage>
</organism>
<dbReference type="GO" id="GO:0015643">
    <property type="term" value="F:toxic substance binding"/>
    <property type="evidence" value="ECO:0007669"/>
    <property type="project" value="InterPro"/>
</dbReference>
<sequence>MAKTAMTHTRITPEIKAEAERIIKGLGLSISAAHELFYRQIITHKGLPFDLRIFNEDSIQAMDEARKGVGKKYNNVTDMFDDIIN</sequence>
<dbReference type="GO" id="GO:0000987">
    <property type="term" value="F:cis-regulatory region sequence-specific DNA binding"/>
    <property type="evidence" value="ECO:0007669"/>
    <property type="project" value="InterPro"/>
</dbReference>
<name>I5B246_9BACT</name>
<accession>I5B246</accession>
<comment type="similarity">
    <text evidence="1">Belongs to the RelB/DinJ antitoxin family.</text>
</comment>
<protein>
    <submittedName>
        <fullName evidence="3">Addiction module antitoxin, RelB/DinJ family</fullName>
    </submittedName>
</protein>
<evidence type="ECO:0000313" key="4">
    <source>
        <dbReference type="Proteomes" id="UP000005778"/>
    </source>
</evidence>
<dbReference type="PANTHER" id="PTHR38781:SF1">
    <property type="entry name" value="ANTITOXIN DINJ-RELATED"/>
    <property type="match status" value="1"/>
</dbReference>
<dbReference type="NCBIfam" id="TIGR02384">
    <property type="entry name" value="RelB_DinJ"/>
    <property type="match status" value="1"/>
</dbReference>
<dbReference type="PIRSF" id="PIRSF003108">
    <property type="entry name" value="DinJ"/>
    <property type="match status" value="1"/>
</dbReference>
<dbReference type="AlphaFoldDB" id="I5B246"/>
<dbReference type="GO" id="GO:0006351">
    <property type="term" value="P:DNA-templated transcription"/>
    <property type="evidence" value="ECO:0007669"/>
    <property type="project" value="TreeGrafter"/>
</dbReference>
<dbReference type="Pfam" id="PF04221">
    <property type="entry name" value="RelB"/>
    <property type="match status" value="1"/>
</dbReference>
<dbReference type="PANTHER" id="PTHR38781">
    <property type="entry name" value="ANTITOXIN DINJ-RELATED"/>
    <property type="match status" value="1"/>
</dbReference>
<dbReference type="GO" id="GO:0044010">
    <property type="term" value="P:single-species biofilm formation"/>
    <property type="evidence" value="ECO:0007669"/>
    <property type="project" value="InterPro"/>
</dbReference>
<dbReference type="InterPro" id="IPR007337">
    <property type="entry name" value="RelB/DinJ"/>
</dbReference>
<reference evidence="3 4" key="1">
    <citation type="submission" date="2011-09" db="EMBL/GenBank/DDBJ databases">
        <authorList>
            <consortium name="US DOE Joint Genome Institute (JGI-PGF)"/>
            <person name="Lucas S."/>
            <person name="Han J."/>
            <person name="Lapidus A."/>
            <person name="Cheng J.-F."/>
            <person name="Goodwin L."/>
            <person name="Pitluck S."/>
            <person name="Peters L."/>
            <person name="Land M.L."/>
            <person name="Hauser L."/>
            <person name="Orellana R."/>
            <person name="Lovley D."/>
            <person name="Woyke T.J."/>
        </authorList>
    </citation>
    <scope>NUCLEOTIDE SEQUENCE [LARGE SCALE GENOMIC DNA]</scope>
    <source>
        <strain evidence="3 4">2ac9</strain>
    </source>
</reference>
<keyword evidence="2" id="KW-1277">Toxin-antitoxin system</keyword>
<evidence type="ECO:0000256" key="2">
    <source>
        <dbReference type="ARBA" id="ARBA00022649"/>
    </source>
</evidence>
<dbReference type="GO" id="GO:0006355">
    <property type="term" value="P:regulation of DNA-templated transcription"/>
    <property type="evidence" value="ECO:0007669"/>
    <property type="project" value="InterPro"/>
</dbReference>
<evidence type="ECO:0000313" key="3">
    <source>
        <dbReference type="EMBL" id="EIM63559.1"/>
    </source>
</evidence>
<reference evidence="3 4" key="2">
    <citation type="submission" date="2012-02" db="EMBL/GenBank/DDBJ databases">
        <title>Improved High-Quality Draft sequence of Desulfobacter postgatei 2ac9.</title>
        <authorList>
            <consortium name="US DOE Joint Genome Institute"/>
            <person name="Lucas S."/>
            <person name="Han J."/>
            <person name="Lapidus A."/>
            <person name="Cheng J.-F."/>
            <person name="Goodwin L."/>
            <person name="Pitluck S."/>
            <person name="Peters L."/>
            <person name="Ovchinnikova G."/>
            <person name="Held B."/>
            <person name="Detter J.C."/>
            <person name="Han C."/>
            <person name="Tapia R."/>
            <person name="Land M."/>
            <person name="Hauser L."/>
            <person name="Kyrpides N."/>
            <person name="Ivanova N."/>
            <person name="Pagani I."/>
            <person name="Orellana R."/>
            <person name="Lovley D."/>
            <person name="Woyke T."/>
        </authorList>
    </citation>
    <scope>NUCLEOTIDE SEQUENCE [LARGE SCALE GENOMIC DNA]</scope>
    <source>
        <strain evidence="3 4">2ac9</strain>
    </source>
</reference>
<dbReference type="STRING" id="879212.DespoDRAFT_01635"/>
<dbReference type="eggNOG" id="COG3077">
    <property type="taxonomic scope" value="Bacteria"/>
</dbReference>
<evidence type="ECO:0000256" key="1">
    <source>
        <dbReference type="ARBA" id="ARBA00010562"/>
    </source>
</evidence>
<dbReference type="EMBL" id="CM001488">
    <property type="protein sequence ID" value="EIM63559.1"/>
    <property type="molecule type" value="Genomic_DNA"/>
</dbReference>
<dbReference type="InterPro" id="IPR026262">
    <property type="entry name" value="DinJ"/>
</dbReference>
<proteinExistence type="inferred from homology"/>
<dbReference type="RefSeq" id="WP_004072767.1">
    <property type="nucleotide sequence ID" value="NZ_CM001488.1"/>
</dbReference>
<dbReference type="HOGENOM" id="CLU_154558_5_0_7"/>
<dbReference type="OrthoDB" id="1666683at2"/>
<keyword evidence="4" id="KW-1185">Reference proteome</keyword>